<feature type="transmembrane region" description="Helical" evidence="5">
    <location>
        <begin position="147"/>
        <end position="170"/>
    </location>
</feature>
<reference evidence="6 7" key="1">
    <citation type="submission" date="2014-02" db="EMBL/GenBank/DDBJ databases">
        <title>Expanding our view of genomic diversity in Candidatus Accumulibacter clades.</title>
        <authorList>
            <person name="Skennerton C.T."/>
            <person name="Barr J.J."/>
            <person name="Slater F.R."/>
            <person name="Bond P.L."/>
            <person name="Tyson G.W."/>
        </authorList>
    </citation>
    <scope>NUCLEOTIDE SEQUENCE [LARGE SCALE GENOMIC DNA]</scope>
    <source>
        <strain evidence="7">BA-91</strain>
    </source>
</reference>
<evidence type="ECO:0000256" key="5">
    <source>
        <dbReference type="RuleBase" id="RU363041"/>
    </source>
</evidence>
<dbReference type="Proteomes" id="UP000020077">
    <property type="component" value="Unassembled WGS sequence"/>
</dbReference>
<comment type="subcellular location">
    <subcellularLocation>
        <location evidence="5">Cell membrane</location>
        <topology evidence="5">Multi-pass membrane protein</topology>
    </subcellularLocation>
    <subcellularLocation>
        <location evidence="1">Membrane</location>
        <topology evidence="1">Multi-pass membrane protein</topology>
    </subcellularLocation>
</comment>
<feature type="transmembrane region" description="Helical" evidence="5">
    <location>
        <begin position="6"/>
        <end position="36"/>
    </location>
</feature>
<accession>A0A080M291</accession>
<keyword evidence="3 5" id="KW-1133">Transmembrane helix</keyword>
<evidence type="ECO:0000256" key="1">
    <source>
        <dbReference type="ARBA" id="ARBA00004141"/>
    </source>
</evidence>
<evidence type="ECO:0000313" key="6">
    <source>
        <dbReference type="EMBL" id="KFB74450.1"/>
    </source>
</evidence>
<dbReference type="Pfam" id="PF01925">
    <property type="entry name" value="TauE"/>
    <property type="match status" value="1"/>
</dbReference>
<dbReference type="EMBL" id="JDVG02000033">
    <property type="protein sequence ID" value="KFB74450.1"/>
    <property type="molecule type" value="Genomic_DNA"/>
</dbReference>
<dbReference type="PANTHER" id="PTHR43483:SF3">
    <property type="entry name" value="MEMBRANE TRANSPORTER PROTEIN HI_0806-RELATED"/>
    <property type="match status" value="1"/>
</dbReference>
<feature type="transmembrane region" description="Helical" evidence="5">
    <location>
        <begin position="48"/>
        <end position="69"/>
    </location>
</feature>
<evidence type="ECO:0000256" key="3">
    <source>
        <dbReference type="ARBA" id="ARBA00022989"/>
    </source>
</evidence>
<sequence length="269" mass="27709">MLWWLAYIALGLFTGFFAGMLGIGGGLVMVPALTMMFAAQAGFPPAEVLHLALGTAMAAILFTSLASLRAHHQHGAVLWKIVAQITPGILVGTLLGTLFAASVPAKPLAVFFTAFVCCVAVQMILNLKPKASRELPGAGGVFAVGSGIGAVSALVAIGGGALTVPFLTWCNVRVQHAIGTSAAVGFPIALGGSLGYIFNGWGHAELPQWSLGYVYLPALLWLVPASMLTAPLGAGLAHRLPVATLKRVFAGVLILLAAKMLWGLFVGKG</sequence>
<dbReference type="PANTHER" id="PTHR43483">
    <property type="entry name" value="MEMBRANE TRANSPORTER PROTEIN HI_0806-RELATED"/>
    <property type="match status" value="1"/>
</dbReference>
<organism evidence="6 7">
    <name type="scientific">Candidatus Accumulibacter phosphatis</name>
    <dbReference type="NCBI Taxonomy" id="327160"/>
    <lineage>
        <taxon>Bacteria</taxon>
        <taxon>Pseudomonadati</taxon>
        <taxon>Pseudomonadota</taxon>
        <taxon>Betaproteobacteria</taxon>
        <taxon>Candidatus Accumulibacter</taxon>
    </lineage>
</organism>
<gene>
    <name evidence="6" type="ORF">AW09_000249</name>
</gene>
<feature type="transmembrane region" description="Helical" evidence="5">
    <location>
        <begin position="108"/>
        <end position="127"/>
    </location>
</feature>
<protein>
    <recommendedName>
        <fullName evidence="5">Probable membrane transporter protein</fullName>
    </recommendedName>
</protein>
<feature type="transmembrane region" description="Helical" evidence="5">
    <location>
        <begin position="177"/>
        <end position="198"/>
    </location>
</feature>
<feature type="transmembrane region" description="Helical" evidence="5">
    <location>
        <begin position="248"/>
        <end position="267"/>
    </location>
</feature>
<keyword evidence="2 5" id="KW-0812">Transmembrane</keyword>
<comment type="similarity">
    <text evidence="5">Belongs to the 4-toluene sulfonate uptake permease (TSUP) (TC 2.A.102) family.</text>
</comment>
<keyword evidence="4 5" id="KW-0472">Membrane</keyword>
<dbReference type="AlphaFoldDB" id="A0A080M291"/>
<comment type="caution">
    <text evidence="6">The sequence shown here is derived from an EMBL/GenBank/DDBJ whole genome shotgun (WGS) entry which is preliminary data.</text>
</comment>
<proteinExistence type="inferred from homology"/>
<name>A0A080M291_9PROT</name>
<keyword evidence="5" id="KW-1003">Cell membrane</keyword>
<evidence type="ECO:0000313" key="7">
    <source>
        <dbReference type="Proteomes" id="UP000020077"/>
    </source>
</evidence>
<dbReference type="GO" id="GO:0005886">
    <property type="term" value="C:plasma membrane"/>
    <property type="evidence" value="ECO:0007669"/>
    <property type="project" value="UniProtKB-SubCell"/>
</dbReference>
<evidence type="ECO:0000256" key="4">
    <source>
        <dbReference type="ARBA" id="ARBA00023136"/>
    </source>
</evidence>
<feature type="transmembrane region" description="Helical" evidence="5">
    <location>
        <begin position="81"/>
        <end position="101"/>
    </location>
</feature>
<feature type="transmembrane region" description="Helical" evidence="5">
    <location>
        <begin position="218"/>
        <end position="236"/>
    </location>
</feature>
<dbReference type="InterPro" id="IPR002781">
    <property type="entry name" value="TM_pro_TauE-like"/>
</dbReference>
<evidence type="ECO:0000256" key="2">
    <source>
        <dbReference type="ARBA" id="ARBA00022692"/>
    </source>
</evidence>